<keyword evidence="7 9" id="KW-1133">Transmembrane helix</keyword>
<dbReference type="SUPFAM" id="SSF57196">
    <property type="entry name" value="EGF/Laminin"/>
    <property type="match status" value="1"/>
</dbReference>
<feature type="signal peptide" evidence="10">
    <location>
        <begin position="1"/>
        <end position="21"/>
    </location>
</feature>
<dbReference type="GO" id="GO:0007154">
    <property type="term" value="P:cell communication"/>
    <property type="evidence" value="ECO:0007669"/>
    <property type="project" value="InterPro"/>
</dbReference>
<feature type="disulfide bond" evidence="6">
    <location>
        <begin position="160"/>
        <end position="169"/>
    </location>
</feature>
<evidence type="ECO:0000259" key="11">
    <source>
        <dbReference type="PROSITE" id="PS50026"/>
    </source>
</evidence>
<dbReference type="FunFam" id="2.10.25.10:FF:000294">
    <property type="entry name" value="Delta-like protein"/>
    <property type="match status" value="1"/>
</dbReference>
<dbReference type="GO" id="GO:0016020">
    <property type="term" value="C:membrane"/>
    <property type="evidence" value="ECO:0007669"/>
    <property type="project" value="UniProtKB-SubCell"/>
</dbReference>
<proteinExistence type="predicted"/>
<protein>
    <recommendedName>
        <fullName evidence="7">Delta-like protein</fullName>
    </recommendedName>
</protein>
<dbReference type="InterPro" id="IPR001774">
    <property type="entry name" value="DSL"/>
</dbReference>
<feature type="disulfide bond" evidence="5">
    <location>
        <begin position="265"/>
        <end position="274"/>
    </location>
</feature>
<feature type="domain" description="EGF-like" evidence="11">
    <location>
        <begin position="320"/>
        <end position="357"/>
    </location>
</feature>
<dbReference type="PROSITE" id="PS00022">
    <property type="entry name" value="EGF_1"/>
    <property type="match status" value="5"/>
</dbReference>
<comment type="subcellular location">
    <subcellularLocation>
        <location evidence="7">Membrane</location>
        <topology evidence="7">Single-pass type I membrane protein</topology>
    </subcellularLocation>
</comment>
<dbReference type="GO" id="GO:0005509">
    <property type="term" value="F:calcium ion binding"/>
    <property type="evidence" value="ECO:0007669"/>
    <property type="project" value="InterPro"/>
</dbReference>
<evidence type="ECO:0000256" key="3">
    <source>
        <dbReference type="ARBA" id="ARBA00022737"/>
    </source>
</evidence>
<feature type="transmembrane region" description="Helical" evidence="9">
    <location>
        <begin position="397"/>
        <end position="418"/>
    </location>
</feature>
<dbReference type="FunFam" id="2.10.25.140:FF:000002">
    <property type="entry name" value="Delta-like protein"/>
    <property type="match status" value="1"/>
</dbReference>
<evidence type="ECO:0000313" key="14">
    <source>
        <dbReference type="Proteomes" id="UP000494206"/>
    </source>
</evidence>
<evidence type="ECO:0000256" key="6">
    <source>
        <dbReference type="PROSITE-ProRule" id="PRU00377"/>
    </source>
</evidence>
<evidence type="ECO:0000256" key="2">
    <source>
        <dbReference type="ARBA" id="ARBA00022536"/>
    </source>
</evidence>
<dbReference type="CDD" id="cd00054">
    <property type="entry name" value="EGF_CA"/>
    <property type="match status" value="1"/>
</dbReference>
<feature type="region of interest" description="Disordered" evidence="8">
    <location>
        <begin position="455"/>
        <end position="487"/>
    </location>
</feature>
<feature type="domain" description="DSL" evidence="12">
    <location>
        <begin position="127"/>
        <end position="169"/>
    </location>
</feature>
<dbReference type="InterPro" id="IPR057536">
    <property type="entry name" value="C2_N_APX"/>
</dbReference>
<dbReference type="Pfam" id="PF25337">
    <property type="entry name" value="C2_N_APX"/>
    <property type="match status" value="1"/>
</dbReference>
<dbReference type="InterPro" id="IPR009030">
    <property type="entry name" value="Growth_fac_rcpt_cys_sf"/>
</dbReference>
<feature type="disulfide bond" evidence="6">
    <location>
        <begin position="129"/>
        <end position="138"/>
    </location>
</feature>
<feature type="disulfide bond" evidence="5">
    <location>
        <begin position="347"/>
        <end position="356"/>
    </location>
</feature>
<feature type="domain" description="EGF-like" evidence="11">
    <location>
        <begin position="170"/>
        <end position="202"/>
    </location>
</feature>
<evidence type="ECO:0000256" key="5">
    <source>
        <dbReference type="PROSITE-ProRule" id="PRU00076"/>
    </source>
</evidence>
<comment type="caution">
    <text evidence="5">Lacks conserved residue(s) required for the propagation of feature annotation.</text>
</comment>
<dbReference type="PROSITE" id="PS51051">
    <property type="entry name" value="DSL"/>
    <property type="match status" value="1"/>
</dbReference>
<feature type="compositionally biased region" description="Basic and acidic residues" evidence="8">
    <location>
        <begin position="476"/>
        <end position="487"/>
    </location>
</feature>
<dbReference type="SUPFAM" id="SSF57184">
    <property type="entry name" value="Growth factor receptor domain"/>
    <property type="match status" value="1"/>
</dbReference>
<evidence type="ECO:0000313" key="13">
    <source>
        <dbReference type="EMBL" id="CAB3397078.1"/>
    </source>
</evidence>
<keyword evidence="3 7" id="KW-0677">Repeat</keyword>
<feature type="domain" description="EGF-like" evidence="11">
    <location>
        <begin position="279"/>
        <end position="319"/>
    </location>
</feature>
<keyword evidence="7 9" id="KW-0812">Transmembrane</keyword>
<dbReference type="OrthoDB" id="5912267at2759"/>
<dbReference type="Pfam" id="PF01414">
    <property type="entry name" value="DSL"/>
    <property type="match status" value="1"/>
</dbReference>
<organism evidence="13 14">
    <name type="scientific">Caenorhabditis bovis</name>
    <dbReference type="NCBI Taxonomy" id="2654633"/>
    <lineage>
        <taxon>Eukaryota</taxon>
        <taxon>Metazoa</taxon>
        <taxon>Ecdysozoa</taxon>
        <taxon>Nematoda</taxon>
        <taxon>Chromadorea</taxon>
        <taxon>Rhabditida</taxon>
        <taxon>Rhabditina</taxon>
        <taxon>Rhabditomorpha</taxon>
        <taxon>Rhabditoidea</taxon>
        <taxon>Rhabditidae</taxon>
        <taxon>Peloderinae</taxon>
        <taxon>Caenorhabditis</taxon>
    </lineage>
</organism>
<dbReference type="EMBL" id="CADEPM010000001">
    <property type="protein sequence ID" value="CAB3397078.1"/>
    <property type="molecule type" value="Genomic_DNA"/>
</dbReference>
<dbReference type="InterPro" id="IPR013032">
    <property type="entry name" value="EGF-like_CS"/>
</dbReference>
<dbReference type="PROSITE" id="PS50026">
    <property type="entry name" value="EGF_3"/>
    <property type="match status" value="5"/>
</dbReference>
<reference evidence="13 14" key="1">
    <citation type="submission" date="2020-04" db="EMBL/GenBank/DDBJ databases">
        <authorList>
            <person name="Laetsch R D."/>
            <person name="Stevens L."/>
            <person name="Kumar S."/>
            <person name="Blaxter L. M."/>
        </authorList>
    </citation>
    <scope>NUCLEOTIDE SEQUENCE [LARGE SCALE GENOMIC DNA]</scope>
</reference>
<feature type="disulfide bond" evidence="5">
    <location>
        <begin position="309"/>
        <end position="318"/>
    </location>
</feature>
<evidence type="ECO:0000256" key="10">
    <source>
        <dbReference type="SAM" id="SignalP"/>
    </source>
</evidence>
<dbReference type="InterPro" id="IPR000742">
    <property type="entry name" value="EGF"/>
</dbReference>
<feature type="disulfide bond" evidence="5">
    <location>
        <begin position="192"/>
        <end position="201"/>
    </location>
</feature>
<dbReference type="PANTHER" id="PTHR24033">
    <property type="entry name" value="EGF-LIKE DOMAIN-CONTAINING PROTEIN"/>
    <property type="match status" value="1"/>
</dbReference>
<keyword evidence="4 5" id="KW-1015">Disulfide bond</keyword>
<sequence>MSKLVLTLLIVLLTTIVKVSCSGKLVAFINSPKSAFITATVCTTPSCPIPDSSSALSPLYSDIPLKIMSPDFMDPQRFFDIHIMIYRNNNTNDLIGSTHFTSEFDSTWQYANIETTEMFNVTLKVKTVCDKHYYGKKCDRLCKENPFLHLECSKSGEKRCKDGWSGADCMKPICAENCNGHGKCTLPGKCQCAPGFAGDLCEKCITKKGCVHGTCANNTSYTCQCEPGFAGELCNKKQETCTIEKPCMNGGICRNARLGRFHCECPEGFFGDRCETPVSVVKCQHENGQNVCLNGGVCSLAKSVIHCECREGFKGKFCELPQTCEDVKCKNNGECVLIDGKIPVCQCSPCYRGKFCEILDSECLVARYNATVAKIHSARFNNHSLIVVEATISTRSIIFMTSILILVIVVMVLTFLYLTRNRASSRTADEDLDSETTFHRKPTFKVCVINAERHSSTVAPRTSSPPPEYSPPPPRYSKEYHKVPTIDPKEIIV</sequence>
<dbReference type="AlphaFoldDB" id="A0A8S1E6F7"/>
<keyword evidence="14" id="KW-1185">Reference proteome</keyword>
<evidence type="ECO:0000256" key="9">
    <source>
        <dbReference type="SAM" id="Phobius"/>
    </source>
</evidence>
<dbReference type="InterPro" id="IPR051830">
    <property type="entry name" value="NOTCH_homolog"/>
</dbReference>
<keyword evidence="1 7" id="KW-0217">Developmental protein</keyword>
<dbReference type="InterPro" id="IPR001881">
    <property type="entry name" value="EGF-like_Ca-bd_dom"/>
</dbReference>
<dbReference type="PROSITE" id="PS01186">
    <property type="entry name" value="EGF_2"/>
    <property type="match status" value="3"/>
</dbReference>
<keyword evidence="2 5" id="KW-0245">EGF-like domain</keyword>
<feature type="disulfide bond" evidence="5">
    <location>
        <begin position="225"/>
        <end position="234"/>
    </location>
</feature>
<gene>
    <name evidence="13" type="ORF">CBOVIS_LOCUS546</name>
</gene>
<feature type="compositionally biased region" description="Pro residues" evidence="8">
    <location>
        <begin position="463"/>
        <end position="475"/>
    </location>
</feature>
<keyword evidence="7 9" id="KW-0472">Membrane</keyword>
<name>A0A8S1E6F7_9PELO</name>
<keyword evidence="7 10" id="KW-0732">Signal</keyword>
<dbReference type="Gene3D" id="2.10.25.140">
    <property type="match status" value="1"/>
</dbReference>
<dbReference type="SMART" id="SM00181">
    <property type="entry name" value="EGF"/>
    <property type="match status" value="5"/>
</dbReference>
<dbReference type="PANTHER" id="PTHR24033:SF151">
    <property type="entry name" value="NOTCH 2"/>
    <property type="match status" value="1"/>
</dbReference>
<evidence type="ECO:0000256" key="7">
    <source>
        <dbReference type="RuleBase" id="RU280815"/>
    </source>
</evidence>
<comment type="function">
    <text evidence="7">Putative Notch ligand involved in the mediation of Notch signaling.</text>
</comment>
<evidence type="ECO:0000256" key="8">
    <source>
        <dbReference type="SAM" id="MobiDB-lite"/>
    </source>
</evidence>
<dbReference type="Proteomes" id="UP000494206">
    <property type="component" value="Unassembled WGS sequence"/>
</dbReference>
<comment type="caution">
    <text evidence="13">The sequence shown here is derived from an EMBL/GenBank/DDBJ whole genome shotgun (WGS) entry which is preliminary data.</text>
</comment>
<dbReference type="SMART" id="SM00051">
    <property type="entry name" value="DSL"/>
    <property type="match status" value="1"/>
</dbReference>
<dbReference type="Pfam" id="PF07974">
    <property type="entry name" value="EGF_2"/>
    <property type="match status" value="1"/>
</dbReference>
<dbReference type="Gene3D" id="2.10.25.10">
    <property type="entry name" value="Laminin"/>
    <property type="match status" value="5"/>
</dbReference>
<dbReference type="InterPro" id="IPR013111">
    <property type="entry name" value="EGF_extracell"/>
</dbReference>
<feature type="domain" description="EGF-like" evidence="11">
    <location>
        <begin position="237"/>
        <end position="275"/>
    </location>
</feature>
<feature type="disulfide bond" evidence="5">
    <location>
        <begin position="174"/>
        <end position="184"/>
    </location>
</feature>
<dbReference type="Pfam" id="PF00008">
    <property type="entry name" value="EGF"/>
    <property type="match status" value="1"/>
</dbReference>
<dbReference type="Pfam" id="PF12661">
    <property type="entry name" value="hEGF"/>
    <property type="match status" value="1"/>
</dbReference>
<feature type="domain" description="EGF-like" evidence="11">
    <location>
        <begin position="206"/>
        <end position="235"/>
    </location>
</feature>
<evidence type="ECO:0000256" key="1">
    <source>
        <dbReference type="ARBA" id="ARBA00022473"/>
    </source>
</evidence>
<evidence type="ECO:0000256" key="4">
    <source>
        <dbReference type="ARBA" id="ARBA00023157"/>
    </source>
</evidence>
<evidence type="ECO:0000259" key="12">
    <source>
        <dbReference type="PROSITE" id="PS51051"/>
    </source>
</evidence>
<feature type="chain" id="PRO_5035931284" description="Delta-like protein" evidence="10">
    <location>
        <begin position="22"/>
        <end position="493"/>
    </location>
</feature>
<dbReference type="SMART" id="SM00179">
    <property type="entry name" value="EGF_CA"/>
    <property type="match status" value="2"/>
</dbReference>
<accession>A0A8S1E6F7</accession>